<dbReference type="InterPro" id="IPR052021">
    <property type="entry name" value="Type-I_RS_S_subunit"/>
</dbReference>
<dbReference type="GO" id="GO:0032259">
    <property type="term" value="P:methylation"/>
    <property type="evidence" value="ECO:0007669"/>
    <property type="project" value="UniProtKB-KW"/>
</dbReference>
<evidence type="ECO:0000313" key="10">
    <source>
        <dbReference type="Proteomes" id="UP000045175"/>
    </source>
</evidence>
<dbReference type="PANTHER" id="PTHR30408">
    <property type="entry name" value="TYPE-1 RESTRICTION ENZYME ECOKI SPECIFICITY PROTEIN"/>
    <property type="match status" value="1"/>
</dbReference>
<sequence length="245" mass="27448">MARLAQWLLLETLLLNQRNHSIKTLKQSLGSSGRLDAEFYQEKYEHNEAFLKARPHARLKELVQIKKSIEPGSGAYKDIGVPFVRVSNLSPFGISPSEVFLSPSAELEPLYPKEEEVLLSKDGSVGIAYYVPHNLEVVLSRGVLRLAIKDKTKINPQYLALCLNHQTTQLQAQRDSIGSIIAHWSTQKIGDAIIPLLPLSVQEKIANKLQESFNCGQQAKQLLARAKLEVEEVLRNTRTNPPLAH</sequence>
<dbReference type="Gene3D" id="3.90.220.20">
    <property type="entry name" value="DNA methylase specificity domains"/>
    <property type="match status" value="1"/>
</dbReference>
<dbReference type="InterPro" id="IPR000055">
    <property type="entry name" value="Restrct_endonuc_typeI_TRD"/>
</dbReference>
<reference evidence="9 10" key="3">
    <citation type="submission" date="2014-12" db="EMBL/GenBank/DDBJ databases">
        <authorList>
            <person name="Jaenicke S."/>
        </authorList>
    </citation>
    <scope>NUCLEOTIDE SEQUENCE [LARGE SCALE GENOMIC DNA]</scope>
</reference>
<evidence type="ECO:0000256" key="3">
    <source>
        <dbReference type="ARBA" id="ARBA00023125"/>
    </source>
</evidence>
<dbReference type="EMBL" id="CDMN01000058">
    <property type="protein sequence ID" value="CRF44813.1"/>
    <property type="molecule type" value="Genomic_DNA"/>
</dbReference>
<dbReference type="OrthoDB" id="9811611at2"/>
<gene>
    <name evidence="5" type="ORF">HAL011_07760</name>
    <name evidence="6" type="ORF">HAL013_04580</name>
    <name evidence="7" type="ORF">HAL09_14250</name>
</gene>
<dbReference type="GO" id="GO:0003677">
    <property type="term" value="F:DNA binding"/>
    <property type="evidence" value="ECO:0007669"/>
    <property type="project" value="UniProtKB-KW"/>
</dbReference>
<keyword evidence="7" id="KW-0808">Transferase</keyword>
<dbReference type="Proteomes" id="UP000041394">
    <property type="component" value="Unassembled WGS sequence"/>
</dbReference>
<dbReference type="EMBL" id="CDML01000025">
    <property type="protein sequence ID" value="CRF41000.1"/>
    <property type="molecule type" value="Genomic_DNA"/>
</dbReference>
<name>A0A0K2XGV3_9HELI</name>
<dbReference type="EMBL" id="CDMH01000022">
    <property type="protein sequence ID" value="CRF42289.1"/>
    <property type="molecule type" value="Genomic_DNA"/>
</dbReference>
<keyword evidence="3" id="KW-0238">DNA-binding</keyword>
<dbReference type="Proteomes" id="UP000038622">
    <property type="component" value="Unassembled WGS sequence"/>
</dbReference>
<keyword evidence="8" id="KW-1185">Reference proteome</keyword>
<dbReference type="GO" id="GO:0008168">
    <property type="term" value="F:methyltransferase activity"/>
    <property type="evidence" value="ECO:0007669"/>
    <property type="project" value="UniProtKB-KW"/>
</dbReference>
<evidence type="ECO:0000313" key="5">
    <source>
        <dbReference type="EMBL" id="CRF41000.1"/>
    </source>
</evidence>
<dbReference type="RefSeq" id="WP_053940946.1">
    <property type="nucleotide sequence ID" value="NZ_CDMH01000022.1"/>
</dbReference>
<keyword evidence="2" id="KW-0680">Restriction system</keyword>
<dbReference type="Proteomes" id="UP000045175">
    <property type="component" value="Unassembled WGS sequence"/>
</dbReference>
<dbReference type="SUPFAM" id="SSF116734">
    <property type="entry name" value="DNA methylase specificity domain"/>
    <property type="match status" value="1"/>
</dbReference>
<evidence type="ECO:0000313" key="6">
    <source>
        <dbReference type="EMBL" id="CRF42289.1"/>
    </source>
</evidence>
<reference evidence="8" key="2">
    <citation type="submission" date="2014-12" db="EMBL/GenBank/DDBJ databases">
        <authorList>
            <person name="Smet A."/>
        </authorList>
    </citation>
    <scope>NUCLEOTIDE SEQUENCE [LARGE SCALE GENOMIC DNA]</scope>
</reference>
<dbReference type="STRING" id="1578720.HAL011_07760"/>
<dbReference type="PANTHER" id="PTHR30408:SF12">
    <property type="entry name" value="TYPE I RESTRICTION ENZYME MJAVIII SPECIFICITY SUBUNIT"/>
    <property type="match status" value="1"/>
</dbReference>
<dbReference type="GO" id="GO:0009307">
    <property type="term" value="P:DNA restriction-modification system"/>
    <property type="evidence" value="ECO:0007669"/>
    <property type="project" value="UniProtKB-KW"/>
</dbReference>
<protein>
    <submittedName>
        <fullName evidence="7">DNA METHYLASE-TYPE I RESTRICTION-MODIFICATION SYSTEM</fullName>
    </submittedName>
</protein>
<evidence type="ECO:0000313" key="9">
    <source>
        <dbReference type="Proteomes" id="UP000041394"/>
    </source>
</evidence>
<organism evidence="7 9">
    <name type="scientific">Helicobacter ailurogastricus</name>
    <dbReference type="NCBI Taxonomy" id="1578720"/>
    <lineage>
        <taxon>Bacteria</taxon>
        <taxon>Pseudomonadati</taxon>
        <taxon>Campylobacterota</taxon>
        <taxon>Epsilonproteobacteria</taxon>
        <taxon>Campylobacterales</taxon>
        <taxon>Helicobacteraceae</taxon>
        <taxon>Helicobacter</taxon>
    </lineage>
</organism>
<dbReference type="Pfam" id="PF01420">
    <property type="entry name" value="Methylase_S"/>
    <property type="match status" value="1"/>
</dbReference>
<accession>A0A0K2XGV3</accession>
<feature type="domain" description="Type I restriction modification DNA specificity" evidence="4">
    <location>
        <begin position="58"/>
        <end position="220"/>
    </location>
</feature>
<evidence type="ECO:0000256" key="1">
    <source>
        <dbReference type="ARBA" id="ARBA00010923"/>
    </source>
</evidence>
<keyword evidence="7" id="KW-0489">Methyltransferase</keyword>
<evidence type="ECO:0000259" key="4">
    <source>
        <dbReference type="Pfam" id="PF01420"/>
    </source>
</evidence>
<evidence type="ECO:0000256" key="2">
    <source>
        <dbReference type="ARBA" id="ARBA00022747"/>
    </source>
</evidence>
<proteinExistence type="inferred from homology"/>
<evidence type="ECO:0000313" key="7">
    <source>
        <dbReference type="EMBL" id="CRF44813.1"/>
    </source>
</evidence>
<evidence type="ECO:0000313" key="8">
    <source>
        <dbReference type="Proteomes" id="UP000038622"/>
    </source>
</evidence>
<dbReference type="AlphaFoldDB" id="A0A0K2XGV3"/>
<reference evidence="7" key="1">
    <citation type="submission" date="2014-12" db="EMBL/GenBank/DDBJ databases">
        <title>Whole genome sequences of four Staphylococcus schleiferi canine isolates.</title>
        <authorList>
            <person name="Misic A.M."/>
            <person name="Cain C."/>
            <person name="Morris D.O."/>
            <person name="Rankin S."/>
            <person name="Beiting D."/>
        </authorList>
    </citation>
    <scope>NUCLEOTIDE SEQUENCE</scope>
    <source>
        <strain evidence="5">ASB11</strain>
        <strain evidence="6">ASB13</strain>
        <strain evidence="7">ASB9</strain>
    </source>
</reference>
<dbReference type="InterPro" id="IPR044946">
    <property type="entry name" value="Restrct_endonuc_typeI_TRD_sf"/>
</dbReference>
<comment type="similarity">
    <text evidence="1">Belongs to the type-I restriction system S methylase family.</text>
</comment>